<dbReference type="EMBL" id="DUZY01000004">
    <property type="protein sequence ID" value="DAD34541.1"/>
    <property type="molecule type" value="Genomic_DNA"/>
</dbReference>
<comment type="caution">
    <text evidence="2">The sequence shown here is derived from an EMBL/GenBank/DDBJ whole genome shotgun (WGS) entry which is preliminary data.</text>
</comment>
<evidence type="ECO:0008006" key="4">
    <source>
        <dbReference type="Google" id="ProtNLM"/>
    </source>
</evidence>
<name>A0A822YSI9_NELNU</name>
<gene>
    <name evidence="2" type="ORF">HUJ06_005181</name>
</gene>
<accession>A0A822YSI9</accession>
<proteinExistence type="predicted"/>
<reference evidence="2 3" key="1">
    <citation type="journal article" date="2020" name="Mol. Biol. Evol.">
        <title>Distinct Expression and Methylation Patterns for Genes with Different Fates following a Single Whole-Genome Duplication in Flowering Plants.</title>
        <authorList>
            <person name="Shi T."/>
            <person name="Rahmani R.S."/>
            <person name="Gugger P.F."/>
            <person name="Wang M."/>
            <person name="Li H."/>
            <person name="Zhang Y."/>
            <person name="Li Z."/>
            <person name="Wang Q."/>
            <person name="Van de Peer Y."/>
            <person name="Marchal K."/>
            <person name="Chen J."/>
        </authorList>
    </citation>
    <scope>NUCLEOTIDE SEQUENCE [LARGE SCALE GENOMIC DNA]</scope>
    <source>
        <tissue evidence="2">Leaf</tissue>
    </source>
</reference>
<dbReference type="Proteomes" id="UP000607653">
    <property type="component" value="Unassembled WGS sequence"/>
</dbReference>
<keyword evidence="1" id="KW-1133">Transmembrane helix</keyword>
<sequence length="88" mass="9877">MVGVVVVKFVILYFHFRLLSSPLFRFFTFFFLLLLPFSRSSASSLLFSFSPPPSFLLSLPCSPSPVFASRSLRVSLFSCTRTPPAFGD</sequence>
<keyword evidence="1" id="KW-0472">Membrane</keyword>
<evidence type="ECO:0000313" key="2">
    <source>
        <dbReference type="EMBL" id="DAD34541.1"/>
    </source>
</evidence>
<keyword evidence="3" id="KW-1185">Reference proteome</keyword>
<keyword evidence="1" id="KW-0812">Transmembrane</keyword>
<evidence type="ECO:0000313" key="3">
    <source>
        <dbReference type="Proteomes" id="UP000607653"/>
    </source>
</evidence>
<feature type="transmembrane region" description="Helical" evidence="1">
    <location>
        <begin position="12"/>
        <end position="35"/>
    </location>
</feature>
<protein>
    <recommendedName>
        <fullName evidence="4">Transmembrane protein</fullName>
    </recommendedName>
</protein>
<dbReference type="AlphaFoldDB" id="A0A822YSI9"/>
<organism evidence="2 3">
    <name type="scientific">Nelumbo nucifera</name>
    <name type="common">Sacred lotus</name>
    <dbReference type="NCBI Taxonomy" id="4432"/>
    <lineage>
        <taxon>Eukaryota</taxon>
        <taxon>Viridiplantae</taxon>
        <taxon>Streptophyta</taxon>
        <taxon>Embryophyta</taxon>
        <taxon>Tracheophyta</taxon>
        <taxon>Spermatophyta</taxon>
        <taxon>Magnoliopsida</taxon>
        <taxon>Proteales</taxon>
        <taxon>Nelumbonaceae</taxon>
        <taxon>Nelumbo</taxon>
    </lineage>
</organism>
<evidence type="ECO:0000256" key="1">
    <source>
        <dbReference type="SAM" id="Phobius"/>
    </source>
</evidence>